<reference evidence="3 4" key="1">
    <citation type="submission" date="2009-01" db="EMBL/GenBank/DDBJ databases">
        <title>Complete sequence of Geobacter sp. FRC-32.</title>
        <authorList>
            <consortium name="US DOE Joint Genome Institute"/>
            <person name="Lucas S."/>
            <person name="Copeland A."/>
            <person name="Lapidus A."/>
            <person name="Glavina del Rio T."/>
            <person name="Dalin E."/>
            <person name="Tice H."/>
            <person name="Bruce D."/>
            <person name="Goodwin L."/>
            <person name="Pitluck S."/>
            <person name="Saunders E."/>
            <person name="Brettin T."/>
            <person name="Detter J.C."/>
            <person name="Han C."/>
            <person name="Larimer F."/>
            <person name="Land M."/>
            <person name="Hauser L."/>
            <person name="Kyrpides N."/>
            <person name="Ovchinnikova G."/>
            <person name="Kostka J."/>
            <person name="Richardson P."/>
        </authorList>
    </citation>
    <scope>NUCLEOTIDE SEQUENCE [LARGE SCALE GENOMIC DNA]</scope>
    <source>
        <strain evidence="4">DSM 22248 / JCM 15807 / FRC-32</strain>
    </source>
</reference>
<evidence type="ECO:0000313" key="3">
    <source>
        <dbReference type="EMBL" id="ACM19221.1"/>
    </source>
</evidence>
<dbReference type="PANTHER" id="PTHR30570">
    <property type="entry name" value="PERIPLASMIC PHOSPHATE BINDING COMPONENT OF PHOSPHATE ABC TRANSPORTER"/>
    <property type="match status" value="1"/>
</dbReference>
<dbReference type="RefSeq" id="WP_012645950.1">
    <property type="nucleotide sequence ID" value="NC_011979.1"/>
</dbReference>
<protein>
    <submittedName>
        <fullName evidence="3">Periplasmic solute-binding protein</fullName>
    </submittedName>
</protein>
<dbReference type="InterPro" id="IPR024370">
    <property type="entry name" value="PBP_domain"/>
</dbReference>
<dbReference type="STRING" id="316067.Geob_0859"/>
<evidence type="ECO:0000256" key="1">
    <source>
        <dbReference type="ARBA" id="ARBA00022729"/>
    </source>
</evidence>
<dbReference type="Gene3D" id="3.40.190.10">
    <property type="entry name" value="Periplasmic binding protein-like II"/>
    <property type="match status" value="2"/>
</dbReference>
<dbReference type="EMBL" id="CP001390">
    <property type="protein sequence ID" value="ACM19221.1"/>
    <property type="molecule type" value="Genomic_DNA"/>
</dbReference>
<proteinExistence type="predicted"/>
<dbReference type="Proteomes" id="UP000007721">
    <property type="component" value="Chromosome"/>
</dbReference>
<dbReference type="Pfam" id="PF12849">
    <property type="entry name" value="PBP_like_2"/>
    <property type="match status" value="1"/>
</dbReference>
<gene>
    <name evidence="3" type="ordered locus">Geob_0859</name>
</gene>
<dbReference type="SUPFAM" id="SSF53850">
    <property type="entry name" value="Periplasmic binding protein-like II"/>
    <property type="match status" value="1"/>
</dbReference>
<dbReference type="KEGG" id="geo:Geob_0859"/>
<accession>B9M1S5</accession>
<feature type="domain" description="PBP" evidence="2">
    <location>
        <begin position="24"/>
        <end position="262"/>
    </location>
</feature>
<sequence>MVPGVRITVVVSIILSIVLSLAERHHALAGETIRINGSGAALDILKPMILEYRKKHPQVNFRMDRPLGSTGAIKALLAGVVDVAVSSKILTPEESAQGALASDYGKIPLAVVSTAGVGKKEITTRELEDIYTGKLTKWPNGETIRIILRPREDIDTKILGELSPGMGRALREAHKKPGMIFSITDPEATESIIKTPGAIGTAAICCVIDNKGRLNALSLNGRKASAKGVADGTYPLAKDLRFITIRKTPPAALDFLRFVYSAKGRAIAEKEGILVTAKDAGRS</sequence>
<keyword evidence="1" id="KW-0732">Signal</keyword>
<evidence type="ECO:0000313" key="4">
    <source>
        <dbReference type="Proteomes" id="UP000007721"/>
    </source>
</evidence>
<dbReference type="OrthoDB" id="5506472at2"/>
<dbReference type="PANTHER" id="PTHR30570:SF1">
    <property type="entry name" value="PHOSPHATE-BINDING PROTEIN PSTS"/>
    <property type="match status" value="1"/>
</dbReference>
<organism evidence="3 4">
    <name type="scientific">Geotalea daltonii (strain DSM 22248 / JCM 15807 / FRC-32)</name>
    <name type="common">Geobacter daltonii</name>
    <dbReference type="NCBI Taxonomy" id="316067"/>
    <lineage>
        <taxon>Bacteria</taxon>
        <taxon>Pseudomonadati</taxon>
        <taxon>Thermodesulfobacteriota</taxon>
        <taxon>Desulfuromonadia</taxon>
        <taxon>Geobacterales</taxon>
        <taxon>Geobacteraceae</taxon>
        <taxon>Geotalea</taxon>
    </lineage>
</organism>
<evidence type="ECO:0000259" key="2">
    <source>
        <dbReference type="Pfam" id="PF12849"/>
    </source>
</evidence>
<dbReference type="InterPro" id="IPR050811">
    <property type="entry name" value="Phosphate_ABC_transporter"/>
</dbReference>
<name>B9M1S5_GEODF</name>
<dbReference type="HOGENOM" id="CLU_026228_7_1_7"/>
<dbReference type="eggNOG" id="COG0226">
    <property type="taxonomic scope" value="Bacteria"/>
</dbReference>
<dbReference type="AlphaFoldDB" id="B9M1S5"/>
<keyword evidence="4" id="KW-1185">Reference proteome</keyword>